<protein>
    <submittedName>
        <fullName evidence="1">Uncharacterized protein</fullName>
    </submittedName>
</protein>
<comment type="caution">
    <text evidence="1">The sequence shown here is derived from an EMBL/GenBank/DDBJ whole genome shotgun (WGS) entry which is preliminary data.</text>
</comment>
<reference evidence="1 2" key="1">
    <citation type="submission" date="2020-08" db="EMBL/GenBank/DDBJ databases">
        <title>Functional genomics of gut bacteria from endangered species of beetles.</title>
        <authorList>
            <person name="Carlos-Shanley C."/>
        </authorList>
    </citation>
    <scope>NUCLEOTIDE SEQUENCE [LARGE SCALE GENOMIC DNA]</scope>
    <source>
        <strain evidence="1 2">S00245</strain>
    </source>
</reference>
<dbReference type="Proteomes" id="UP000555448">
    <property type="component" value="Unassembled WGS sequence"/>
</dbReference>
<organism evidence="1 2">
    <name type="scientific">Novosphingobium chloroacetimidivorans</name>
    <dbReference type="NCBI Taxonomy" id="1428314"/>
    <lineage>
        <taxon>Bacteria</taxon>
        <taxon>Pseudomonadati</taxon>
        <taxon>Pseudomonadota</taxon>
        <taxon>Alphaproteobacteria</taxon>
        <taxon>Sphingomonadales</taxon>
        <taxon>Sphingomonadaceae</taxon>
        <taxon>Novosphingobium</taxon>
    </lineage>
</organism>
<gene>
    <name evidence="1" type="ORF">HNO88_002581</name>
</gene>
<proteinExistence type="predicted"/>
<name>A0A7W7NXL5_9SPHN</name>
<sequence length="35" mass="3863">MLERGRKVTFSLATGPREGAIVNELFEDDAGELQL</sequence>
<evidence type="ECO:0000313" key="1">
    <source>
        <dbReference type="EMBL" id="MBB4859252.1"/>
    </source>
</evidence>
<keyword evidence="2" id="KW-1185">Reference proteome</keyword>
<accession>A0A7W7NXL5</accession>
<dbReference type="EMBL" id="JACHLR010000010">
    <property type="protein sequence ID" value="MBB4859252.1"/>
    <property type="molecule type" value="Genomic_DNA"/>
</dbReference>
<dbReference type="AlphaFoldDB" id="A0A7W7NXL5"/>
<evidence type="ECO:0000313" key="2">
    <source>
        <dbReference type="Proteomes" id="UP000555448"/>
    </source>
</evidence>